<dbReference type="EMBL" id="CP002305">
    <property type="protein sequence ID" value="ADQ18271.1"/>
    <property type="molecule type" value="Genomic_DNA"/>
</dbReference>
<organism evidence="1 2">
    <name type="scientific">Leadbetterella byssophila (strain DSM 17132 / JCM 16389 / KACC 11308 / NBRC 106382 / 4M15)</name>
    <dbReference type="NCBI Taxonomy" id="649349"/>
    <lineage>
        <taxon>Bacteria</taxon>
        <taxon>Pseudomonadati</taxon>
        <taxon>Bacteroidota</taxon>
        <taxon>Cytophagia</taxon>
        <taxon>Cytophagales</taxon>
        <taxon>Leadbetterellaceae</taxon>
        <taxon>Leadbetterella</taxon>
    </lineage>
</organism>
<evidence type="ECO:0000313" key="2">
    <source>
        <dbReference type="Proteomes" id="UP000007435"/>
    </source>
</evidence>
<dbReference type="KEGG" id="lby:Lbys_2609"/>
<proteinExistence type="predicted"/>
<reference key="1">
    <citation type="submission" date="2010-11" db="EMBL/GenBank/DDBJ databases">
        <title>The complete genome of Leadbetterella byssophila DSM 17132.</title>
        <authorList>
            <consortium name="US DOE Joint Genome Institute (JGI-PGF)"/>
            <person name="Lucas S."/>
            <person name="Copeland A."/>
            <person name="Lapidus A."/>
            <person name="Glavina del Rio T."/>
            <person name="Dalin E."/>
            <person name="Tice H."/>
            <person name="Bruce D."/>
            <person name="Goodwin L."/>
            <person name="Pitluck S."/>
            <person name="Kyrpides N."/>
            <person name="Mavromatis K."/>
            <person name="Ivanova N."/>
            <person name="Teshima H."/>
            <person name="Brettin T."/>
            <person name="Detter J.C."/>
            <person name="Han C."/>
            <person name="Tapia R."/>
            <person name="Land M."/>
            <person name="Hauser L."/>
            <person name="Markowitz V."/>
            <person name="Cheng J.-F."/>
            <person name="Hugenholtz P."/>
            <person name="Woyke T."/>
            <person name="Wu D."/>
            <person name="Tindall B."/>
            <person name="Pomrenke H.G."/>
            <person name="Brambilla E."/>
            <person name="Klenk H.-P."/>
            <person name="Eisen J.A."/>
        </authorList>
    </citation>
    <scope>NUCLEOTIDE SEQUENCE [LARGE SCALE GENOMIC DNA]</scope>
    <source>
        <strain>DSM 17132</strain>
    </source>
</reference>
<dbReference type="AlphaFoldDB" id="E4RZM8"/>
<evidence type="ECO:0000313" key="1">
    <source>
        <dbReference type="EMBL" id="ADQ18271.1"/>
    </source>
</evidence>
<reference evidence="1 2" key="2">
    <citation type="journal article" date="2011" name="Stand. Genomic Sci.">
        <title>Complete genome sequence of Leadbetterella byssophila type strain (4M15).</title>
        <authorList>
            <person name="Abt B."/>
            <person name="Teshima H."/>
            <person name="Lucas S."/>
            <person name="Lapidus A."/>
            <person name="Del Rio T.G."/>
            <person name="Nolan M."/>
            <person name="Tice H."/>
            <person name="Cheng J.F."/>
            <person name="Pitluck S."/>
            <person name="Liolios K."/>
            <person name="Pagani I."/>
            <person name="Ivanova N."/>
            <person name="Mavromatis K."/>
            <person name="Pati A."/>
            <person name="Tapia R."/>
            <person name="Han C."/>
            <person name="Goodwin L."/>
            <person name="Chen A."/>
            <person name="Palaniappan K."/>
            <person name="Land M."/>
            <person name="Hauser L."/>
            <person name="Chang Y.J."/>
            <person name="Jeffries C.D."/>
            <person name="Rohde M."/>
            <person name="Goker M."/>
            <person name="Tindall B.J."/>
            <person name="Detter J.C."/>
            <person name="Woyke T."/>
            <person name="Bristow J."/>
            <person name="Eisen J.A."/>
            <person name="Markowitz V."/>
            <person name="Hugenholtz P."/>
            <person name="Klenk H.P."/>
            <person name="Kyrpides N.C."/>
        </authorList>
    </citation>
    <scope>NUCLEOTIDE SEQUENCE [LARGE SCALE GENOMIC DNA]</scope>
    <source>
        <strain evidence="2">DSM 17132 / JCM 16389 / KACC 11308 / NBRC 106382 / 4M15</strain>
    </source>
</reference>
<accession>E4RZM8</accession>
<dbReference type="Proteomes" id="UP000007435">
    <property type="component" value="Chromosome"/>
</dbReference>
<name>E4RZM8_LEAB4</name>
<dbReference type="HOGENOM" id="CLU_2862254_0_0_10"/>
<sequence length="64" mass="7652">MAKYKCFCLVNAKNEENWGKEIGFYKIFFTAFSSLYCQYNQLRNDVKKLRNPISGRTTDQMERI</sequence>
<gene>
    <name evidence="1" type="ordered locus">Lbys_2609</name>
</gene>
<keyword evidence="2" id="KW-1185">Reference proteome</keyword>
<protein>
    <submittedName>
        <fullName evidence="1">Uncharacterized protein</fullName>
    </submittedName>
</protein>